<dbReference type="PROSITE" id="PS50097">
    <property type="entry name" value="BTB"/>
    <property type="match status" value="1"/>
</dbReference>
<dbReference type="GO" id="GO:0005634">
    <property type="term" value="C:nucleus"/>
    <property type="evidence" value="ECO:0007669"/>
    <property type="project" value="UniProtKB-SubCell"/>
</dbReference>
<dbReference type="InterPro" id="IPR013087">
    <property type="entry name" value="Znf_C2H2_type"/>
</dbReference>
<evidence type="ECO:0000259" key="13">
    <source>
        <dbReference type="PROSITE" id="PS50157"/>
    </source>
</evidence>
<feature type="compositionally biased region" description="Low complexity" evidence="11">
    <location>
        <begin position="565"/>
        <end position="580"/>
    </location>
</feature>
<dbReference type="Gene3D" id="3.30.710.10">
    <property type="entry name" value="Potassium Channel Kv1.1, Chain A"/>
    <property type="match status" value="1"/>
</dbReference>
<dbReference type="FunFam" id="3.30.160.60:FF:002059">
    <property type="entry name" value="transcription factor Ken"/>
    <property type="match status" value="1"/>
</dbReference>
<dbReference type="GO" id="GO:0000978">
    <property type="term" value="F:RNA polymerase II cis-regulatory region sequence-specific DNA binding"/>
    <property type="evidence" value="ECO:0007669"/>
    <property type="project" value="TreeGrafter"/>
</dbReference>
<evidence type="ECO:0000256" key="1">
    <source>
        <dbReference type="ARBA" id="ARBA00004123"/>
    </source>
</evidence>
<keyword evidence="15" id="KW-1185">Reference proteome</keyword>
<dbReference type="SMART" id="SM00355">
    <property type="entry name" value="ZnF_C2H2"/>
    <property type="match status" value="3"/>
</dbReference>
<keyword evidence="7" id="KW-0238">DNA-binding</keyword>
<feature type="compositionally biased region" description="Basic residues" evidence="11">
    <location>
        <begin position="254"/>
        <end position="265"/>
    </location>
</feature>
<dbReference type="EMBL" id="OU895877">
    <property type="protein sequence ID" value="CAG9800556.1"/>
    <property type="molecule type" value="Genomic_DNA"/>
</dbReference>
<feature type="compositionally biased region" description="Low complexity" evidence="11">
    <location>
        <begin position="482"/>
        <end position="491"/>
    </location>
</feature>
<dbReference type="InterPro" id="IPR000210">
    <property type="entry name" value="BTB/POZ_dom"/>
</dbReference>
<keyword evidence="6" id="KW-0805">Transcription regulation</keyword>
<gene>
    <name evidence="14" type="ORF">CHIRRI_LOCUS3496</name>
</gene>
<dbReference type="SUPFAM" id="SSF54695">
    <property type="entry name" value="POZ domain"/>
    <property type="match status" value="1"/>
</dbReference>
<keyword evidence="4 10" id="KW-0863">Zinc-finger</keyword>
<sequence length="683" mass="77047">MLMLQYSKHGECILQEIGAAFRGEHPADLEIICDGSKTTLRAHKLVLAAASPLIRTILEDTPCHLNDGHTTIHFPDIHISFFRMLLDFLYSGQTFVPVDELEQLQDLLALLQIKPNIWRSGDSKKDIVNDSQKLDSCNEGGLNLISKNNNNNSNNNRNRTTSSNYIINNELPSDDINPSINIKSERVARSSSRSHCEGETDKLDEQEKSAGEESPESASENEGDNNNNEDEEREEGEICEDQNTSKVNTEKSKLYKKKKRRRRKREMTLKSDQSQQIEDDDDEMVAIKESPLGDDNDGNLSDSYINRKHSVSRRRHSSSSDPVNLSIGNKQQNQQEDSDDANIDVETISNAPTKSLLPTRYLDPYRLKRKALYINPVDHESLLLKSLPEHELLQNSTNPDNYVVTPHRKRRPGFHNSPAQNPPFVPSYLEDLRQPHKNFLTPSLSAPPPAYLADFDYINDRREISSPQPPSRGGHPTEYQNHKNNNSNNLNDSRRRHLSDENAGQSSPHLPPPSFYPWPHPSSAANLAAAAALAAALPGGQHDLLGLTQSALQQQEAEHHHHSRNNNQNSGTSGNSGTGNPVREYRCQYCGKQFGMSWNLKTHLRVHTGEKPFACRLCVAMFKQKAHLLKHLCSVHRNIINSPESGGRYKCCFCTLYFDTLQELVRHLSGHHNNLLLSKNLHE</sequence>
<accession>A0A9N9RPJ3</accession>
<dbReference type="InterPro" id="IPR036236">
    <property type="entry name" value="Znf_C2H2_sf"/>
</dbReference>
<dbReference type="PROSITE" id="PS00028">
    <property type="entry name" value="ZINC_FINGER_C2H2_1"/>
    <property type="match status" value="2"/>
</dbReference>
<dbReference type="OrthoDB" id="8117402at2759"/>
<evidence type="ECO:0008006" key="16">
    <source>
        <dbReference type="Google" id="ProtNLM"/>
    </source>
</evidence>
<feature type="compositionally biased region" description="Basic residues" evidence="11">
    <location>
        <begin position="306"/>
        <end position="317"/>
    </location>
</feature>
<reference evidence="14" key="2">
    <citation type="submission" date="2022-10" db="EMBL/GenBank/DDBJ databases">
        <authorList>
            <consortium name="ENA_rothamsted_submissions"/>
            <consortium name="culmorum"/>
            <person name="King R."/>
        </authorList>
    </citation>
    <scope>NUCLEOTIDE SEQUENCE</scope>
</reference>
<dbReference type="InterPro" id="IPR011333">
    <property type="entry name" value="SKP1/BTB/POZ_sf"/>
</dbReference>
<dbReference type="Proteomes" id="UP001153620">
    <property type="component" value="Chromosome 1"/>
</dbReference>
<feature type="region of interest" description="Disordered" evidence="11">
    <location>
        <begin position="185"/>
        <end position="341"/>
    </location>
</feature>
<dbReference type="PANTHER" id="PTHR45993:SF7">
    <property type="entry name" value="TRANSCRIPTION FACTOR KEN"/>
    <property type="match status" value="1"/>
</dbReference>
<feature type="region of interest" description="Disordered" evidence="11">
    <location>
        <begin position="552"/>
        <end position="580"/>
    </location>
</feature>
<dbReference type="PANTHER" id="PTHR45993">
    <property type="entry name" value="B-CELL LYMPHOMA/LEUKEMIA 11"/>
    <property type="match status" value="1"/>
</dbReference>
<feature type="domain" description="BTB" evidence="12">
    <location>
        <begin position="27"/>
        <end position="98"/>
    </location>
</feature>
<organism evidence="14 15">
    <name type="scientific">Chironomus riparius</name>
    <dbReference type="NCBI Taxonomy" id="315576"/>
    <lineage>
        <taxon>Eukaryota</taxon>
        <taxon>Metazoa</taxon>
        <taxon>Ecdysozoa</taxon>
        <taxon>Arthropoda</taxon>
        <taxon>Hexapoda</taxon>
        <taxon>Insecta</taxon>
        <taxon>Pterygota</taxon>
        <taxon>Neoptera</taxon>
        <taxon>Endopterygota</taxon>
        <taxon>Diptera</taxon>
        <taxon>Nematocera</taxon>
        <taxon>Chironomoidea</taxon>
        <taxon>Chironomidae</taxon>
        <taxon>Chironominae</taxon>
        <taxon>Chironomus</taxon>
    </lineage>
</organism>
<evidence type="ECO:0000256" key="3">
    <source>
        <dbReference type="ARBA" id="ARBA00022737"/>
    </source>
</evidence>
<proteinExistence type="predicted"/>
<evidence type="ECO:0000259" key="12">
    <source>
        <dbReference type="PROSITE" id="PS50097"/>
    </source>
</evidence>
<evidence type="ECO:0000256" key="10">
    <source>
        <dbReference type="PROSITE-ProRule" id="PRU00042"/>
    </source>
</evidence>
<evidence type="ECO:0000313" key="15">
    <source>
        <dbReference type="Proteomes" id="UP001153620"/>
    </source>
</evidence>
<feature type="compositionally biased region" description="Acidic residues" evidence="11">
    <location>
        <begin position="213"/>
        <end position="240"/>
    </location>
</feature>
<dbReference type="GO" id="GO:0008270">
    <property type="term" value="F:zinc ion binding"/>
    <property type="evidence" value="ECO:0007669"/>
    <property type="project" value="UniProtKB-KW"/>
</dbReference>
<dbReference type="SUPFAM" id="SSF57667">
    <property type="entry name" value="beta-beta-alpha zinc fingers"/>
    <property type="match status" value="1"/>
</dbReference>
<dbReference type="SMART" id="SM00225">
    <property type="entry name" value="BTB"/>
    <property type="match status" value="1"/>
</dbReference>
<feature type="domain" description="C2H2-type" evidence="13">
    <location>
        <begin position="613"/>
        <end position="636"/>
    </location>
</feature>
<dbReference type="Gene3D" id="3.30.160.60">
    <property type="entry name" value="Classic Zinc Finger"/>
    <property type="match status" value="2"/>
</dbReference>
<feature type="domain" description="C2H2-type" evidence="13">
    <location>
        <begin position="585"/>
        <end position="612"/>
    </location>
</feature>
<dbReference type="PROSITE" id="PS50157">
    <property type="entry name" value="ZINC_FINGER_C2H2_2"/>
    <property type="match status" value="2"/>
</dbReference>
<keyword evidence="8" id="KW-0804">Transcription</keyword>
<evidence type="ECO:0000256" key="6">
    <source>
        <dbReference type="ARBA" id="ARBA00023015"/>
    </source>
</evidence>
<evidence type="ECO:0000256" key="11">
    <source>
        <dbReference type="SAM" id="MobiDB-lite"/>
    </source>
</evidence>
<feature type="compositionally biased region" description="Basic and acidic residues" evidence="11">
    <location>
        <begin position="185"/>
        <end position="211"/>
    </location>
</feature>
<dbReference type="Pfam" id="PF00096">
    <property type="entry name" value="zf-C2H2"/>
    <property type="match status" value="1"/>
</dbReference>
<evidence type="ECO:0000256" key="8">
    <source>
        <dbReference type="ARBA" id="ARBA00023163"/>
    </source>
</evidence>
<keyword evidence="3" id="KW-0677">Repeat</keyword>
<comment type="subcellular location">
    <subcellularLocation>
        <location evidence="1">Nucleus</location>
    </subcellularLocation>
</comment>
<reference evidence="14" key="1">
    <citation type="submission" date="2022-01" db="EMBL/GenBank/DDBJ databases">
        <authorList>
            <person name="King R."/>
        </authorList>
    </citation>
    <scope>NUCLEOTIDE SEQUENCE</scope>
</reference>
<keyword evidence="9" id="KW-0539">Nucleus</keyword>
<dbReference type="GO" id="GO:0003700">
    <property type="term" value="F:DNA-binding transcription factor activity"/>
    <property type="evidence" value="ECO:0007669"/>
    <property type="project" value="TreeGrafter"/>
</dbReference>
<evidence type="ECO:0000256" key="7">
    <source>
        <dbReference type="ARBA" id="ARBA00023125"/>
    </source>
</evidence>
<evidence type="ECO:0000256" key="9">
    <source>
        <dbReference type="ARBA" id="ARBA00023242"/>
    </source>
</evidence>
<protein>
    <recommendedName>
        <fullName evidence="16">Transcription factor Ken</fullName>
    </recommendedName>
</protein>
<evidence type="ECO:0000256" key="5">
    <source>
        <dbReference type="ARBA" id="ARBA00022833"/>
    </source>
</evidence>
<name>A0A9N9RPJ3_9DIPT</name>
<dbReference type="Pfam" id="PF00651">
    <property type="entry name" value="BTB"/>
    <property type="match status" value="1"/>
</dbReference>
<dbReference type="FunFam" id="3.30.160.60:FF:002034">
    <property type="entry name" value="transcription factor Ken"/>
    <property type="match status" value="1"/>
</dbReference>
<feature type="region of interest" description="Disordered" evidence="11">
    <location>
        <begin position="462"/>
        <end position="517"/>
    </location>
</feature>
<keyword evidence="2" id="KW-0479">Metal-binding</keyword>
<evidence type="ECO:0000256" key="2">
    <source>
        <dbReference type="ARBA" id="ARBA00022723"/>
    </source>
</evidence>
<evidence type="ECO:0000256" key="4">
    <source>
        <dbReference type="ARBA" id="ARBA00022771"/>
    </source>
</evidence>
<dbReference type="GO" id="GO:0006357">
    <property type="term" value="P:regulation of transcription by RNA polymerase II"/>
    <property type="evidence" value="ECO:0007669"/>
    <property type="project" value="TreeGrafter"/>
</dbReference>
<feature type="compositionally biased region" description="Polar residues" evidence="11">
    <location>
        <begin position="321"/>
        <end position="335"/>
    </location>
</feature>
<keyword evidence="5" id="KW-0862">Zinc</keyword>
<dbReference type="InterPro" id="IPR051497">
    <property type="entry name" value="Dev/Hematopoietic_TF"/>
</dbReference>
<dbReference type="AlphaFoldDB" id="A0A9N9RPJ3"/>
<evidence type="ECO:0000313" key="14">
    <source>
        <dbReference type="EMBL" id="CAG9800556.1"/>
    </source>
</evidence>